<sequence>MKNIHIIPTNKPSRLQLQMNGKLHIDNGKTIALRSNQNIYITSDEEIKEVDWCYNSINNTVYQKKLDKISFAYEYKIILTTDQDLIKDGVQAIDDEFLEWFVAHPSCEEVEVNYGFFTPFGRKVDPMGILQNHSQCVWKHKITIPKEEPKQELEERKWLEIFKEYTKYKKSNLFMFFDWLETNYNPPKKK</sequence>
<accession>A0A6J5KXB2</accession>
<protein>
    <submittedName>
        <fullName evidence="1">Uncharacterized protein</fullName>
    </submittedName>
</protein>
<dbReference type="EMBL" id="LR796188">
    <property type="protein sequence ID" value="CAB4125706.1"/>
    <property type="molecule type" value="Genomic_DNA"/>
</dbReference>
<gene>
    <name evidence="1" type="ORF">UFOVP54_206</name>
</gene>
<name>A0A6J5KXB2_9CAUD</name>
<evidence type="ECO:0000313" key="1">
    <source>
        <dbReference type="EMBL" id="CAB4125706.1"/>
    </source>
</evidence>
<reference evidence="1" key="1">
    <citation type="submission" date="2020-04" db="EMBL/GenBank/DDBJ databases">
        <authorList>
            <person name="Chiriac C."/>
            <person name="Salcher M."/>
            <person name="Ghai R."/>
            <person name="Kavagutti S V."/>
        </authorList>
    </citation>
    <scope>NUCLEOTIDE SEQUENCE</scope>
</reference>
<proteinExistence type="predicted"/>
<organism evidence="1">
    <name type="scientific">uncultured Caudovirales phage</name>
    <dbReference type="NCBI Taxonomy" id="2100421"/>
    <lineage>
        <taxon>Viruses</taxon>
        <taxon>Duplodnaviria</taxon>
        <taxon>Heunggongvirae</taxon>
        <taxon>Uroviricota</taxon>
        <taxon>Caudoviricetes</taxon>
        <taxon>Peduoviridae</taxon>
        <taxon>Maltschvirus</taxon>
        <taxon>Maltschvirus maltsch</taxon>
    </lineage>
</organism>